<name>A0A1Y6B3N1_9BACT</name>
<dbReference type="Proteomes" id="UP000192907">
    <property type="component" value="Unassembled WGS sequence"/>
</dbReference>
<evidence type="ECO:0000259" key="4">
    <source>
        <dbReference type="PROSITE" id="PS52004"/>
    </source>
</evidence>
<dbReference type="PANTHER" id="PTHR11712:SF336">
    <property type="entry name" value="3-OXOACYL-[ACYL-CARRIER-PROTEIN] SYNTHASE, MITOCHONDRIAL"/>
    <property type="match status" value="1"/>
</dbReference>
<dbReference type="SMART" id="SM00825">
    <property type="entry name" value="PKS_KS"/>
    <property type="match status" value="1"/>
</dbReference>
<dbReference type="PANTHER" id="PTHR11712">
    <property type="entry name" value="POLYKETIDE SYNTHASE-RELATED"/>
    <property type="match status" value="1"/>
</dbReference>
<dbReference type="AlphaFoldDB" id="A0A1Y6B3N1"/>
<comment type="similarity">
    <text evidence="1 3">Belongs to the thiolase-like superfamily. Beta-ketoacyl-ACP synthases family.</text>
</comment>
<dbReference type="RefSeq" id="WP_132314814.1">
    <property type="nucleotide sequence ID" value="NZ_FWZT01000001.1"/>
</dbReference>
<feature type="domain" description="Ketosynthase family 3 (KS3)" evidence="4">
    <location>
        <begin position="1"/>
        <end position="377"/>
    </location>
</feature>
<dbReference type="Gene3D" id="3.40.47.10">
    <property type="match status" value="1"/>
</dbReference>
<dbReference type="InterPro" id="IPR018201">
    <property type="entry name" value="Ketoacyl_synth_AS"/>
</dbReference>
<gene>
    <name evidence="5" type="ORF">SAMN06296036_10142</name>
</gene>
<dbReference type="PROSITE" id="PS52004">
    <property type="entry name" value="KS3_2"/>
    <property type="match status" value="1"/>
</dbReference>
<dbReference type="Pfam" id="PF02801">
    <property type="entry name" value="Ketoacyl-synt_C"/>
    <property type="match status" value="1"/>
</dbReference>
<dbReference type="InterPro" id="IPR020841">
    <property type="entry name" value="PKS_Beta-ketoAc_synthase_dom"/>
</dbReference>
<reference evidence="6" key="1">
    <citation type="submission" date="2017-04" db="EMBL/GenBank/DDBJ databases">
        <authorList>
            <person name="Varghese N."/>
            <person name="Submissions S."/>
        </authorList>
    </citation>
    <scope>NUCLEOTIDE SEQUENCE [LARGE SCALE GENOMIC DNA]</scope>
    <source>
        <strain evidence="6">RKEM611</strain>
    </source>
</reference>
<dbReference type="SUPFAM" id="SSF53901">
    <property type="entry name" value="Thiolase-like"/>
    <property type="match status" value="1"/>
</dbReference>
<dbReference type="EMBL" id="FWZT01000001">
    <property type="protein sequence ID" value="SME87853.1"/>
    <property type="molecule type" value="Genomic_DNA"/>
</dbReference>
<dbReference type="InterPro" id="IPR000794">
    <property type="entry name" value="Beta-ketoacyl_synthase"/>
</dbReference>
<evidence type="ECO:0000313" key="5">
    <source>
        <dbReference type="EMBL" id="SME87853.1"/>
    </source>
</evidence>
<sequence length="380" mass="40283">MDVFIRGRGLISPGGLNLSNHMHALLEGQDLLRESLRDGLGLLPTLAEERLLQMRRDHRQVRHMDTTAVLALLCCQEAAEEAAGLDASSAVVLGSSRGPTESWESAIDEFRQGHQVPAYTSPITTPNSIPSCIAKWFGLDGLHFYTSAACSTSLHAIGLAYALIKSGQVPEAVCGGVEYATTPFTKEILSRARVLAKSTECPYPHRPMSEDRSGMVLSSGAACLVLTASPQRAIAKISGYGAATDHASLAGVSENATGLQKAMTRALVSANLSIEDIDFIAGHGASTKKGDAAEMNAIRHVFGNRPPAITFHKWLTGHMLGASAGSSVVLASEHLHHGELPRLPYLKSSLPLQADFRHALVLSLGFGGNAGALVISRLEP</sequence>
<keyword evidence="2 3" id="KW-0808">Transferase</keyword>
<dbReference type="InterPro" id="IPR014031">
    <property type="entry name" value="Ketoacyl_synth_C"/>
</dbReference>
<dbReference type="InterPro" id="IPR016039">
    <property type="entry name" value="Thiolase-like"/>
</dbReference>
<keyword evidence="6" id="KW-1185">Reference proteome</keyword>
<dbReference type="InterPro" id="IPR014030">
    <property type="entry name" value="Ketoacyl_synth_N"/>
</dbReference>
<dbReference type="STRING" id="1513793.SAMN06296036_10142"/>
<dbReference type="PROSITE" id="PS00606">
    <property type="entry name" value="KS3_1"/>
    <property type="match status" value="1"/>
</dbReference>
<dbReference type="Pfam" id="PF00109">
    <property type="entry name" value="ketoacyl-synt"/>
    <property type="match status" value="1"/>
</dbReference>
<dbReference type="GO" id="GO:0004315">
    <property type="term" value="F:3-oxoacyl-[acyl-carrier-protein] synthase activity"/>
    <property type="evidence" value="ECO:0007669"/>
    <property type="project" value="InterPro"/>
</dbReference>
<accession>A0A1Y6B3N1</accession>
<dbReference type="OrthoDB" id="8607208at2"/>
<evidence type="ECO:0000313" key="6">
    <source>
        <dbReference type="Proteomes" id="UP000192907"/>
    </source>
</evidence>
<dbReference type="GO" id="GO:0006633">
    <property type="term" value="P:fatty acid biosynthetic process"/>
    <property type="evidence" value="ECO:0007669"/>
    <property type="project" value="InterPro"/>
</dbReference>
<evidence type="ECO:0000256" key="1">
    <source>
        <dbReference type="ARBA" id="ARBA00008467"/>
    </source>
</evidence>
<proteinExistence type="inferred from homology"/>
<protein>
    <submittedName>
        <fullName evidence="5">3-oxoacyl-(Acyl-carrier-protein) synthase</fullName>
    </submittedName>
</protein>
<evidence type="ECO:0000256" key="3">
    <source>
        <dbReference type="RuleBase" id="RU003694"/>
    </source>
</evidence>
<organism evidence="5 6">
    <name type="scientific">Pseudobacteriovorax antillogorgiicola</name>
    <dbReference type="NCBI Taxonomy" id="1513793"/>
    <lineage>
        <taxon>Bacteria</taxon>
        <taxon>Pseudomonadati</taxon>
        <taxon>Bdellovibrionota</taxon>
        <taxon>Oligoflexia</taxon>
        <taxon>Oligoflexales</taxon>
        <taxon>Pseudobacteriovoracaceae</taxon>
        <taxon>Pseudobacteriovorax</taxon>
    </lineage>
</organism>
<evidence type="ECO:0000256" key="2">
    <source>
        <dbReference type="ARBA" id="ARBA00022679"/>
    </source>
</evidence>